<dbReference type="EMBL" id="DYXB01000049">
    <property type="protein sequence ID" value="HJF09807.1"/>
    <property type="molecule type" value="Genomic_DNA"/>
</dbReference>
<reference evidence="2" key="2">
    <citation type="submission" date="2021-09" db="EMBL/GenBank/DDBJ databases">
        <authorList>
            <person name="Gilroy R."/>
        </authorList>
    </citation>
    <scope>NUCLEOTIDE SEQUENCE</scope>
    <source>
        <strain evidence="2">CHK194-22301</strain>
    </source>
</reference>
<gene>
    <name evidence="2" type="ORF">K8V23_03270</name>
</gene>
<feature type="compositionally biased region" description="Polar residues" evidence="1">
    <location>
        <begin position="161"/>
        <end position="176"/>
    </location>
</feature>
<dbReference type="Proteomes" id="UP000784793">
    <property type="component" value="Unassembled WGS sequence"/>
</dbReference>
<accession>A0A921K672</accession>
<protein>
    <submittedName>
        <fullName evidence="2">Uncharacterized protein</fullName>
    </submittedName>
</protein>
<feature type="region of interest" description="Disordered" evidence="1">
    <location>
        <begin position="148"/>
        <end position="176"/>
    </location>
</feature>
<evidence type="ECO:0000313" key="2">
    <source>
        <dbReference type="EMBL" id="HJF09807.1"/>
    </source>
</evidence>
<dbReference type="AlphaFoldDB" id="A0A921K672"/>
<reference evidence="2" key="1">
    <citation type="journal article" date="2021" name="PeerJ">
        <title>Extensive microbial diversity within the chicken gut microbiome revealed by metagenomics and culture.</title>
        <authorList>
            <person name="Gilroy R."/>
            <person name="Ravi A."/>
            <person name="Getino M."/>
            <person name="Pursley I."/>
            <person name="Horton D.L."/>
            <person name="Alikhan N.F."/>
            <person name="Baker D."/>
            <person name="Gharbi K."/>
            <person name="Hall N."/>
            <person name="Watson M."/>
            <person name="Adriaenssens E.M."/>
            <person name="Foster-Nyarko E."/>
            <person name="Jarju S."/>
            <person name="Secka A."/>
            <person name="Antonio M."/>
            <person name="Oren A."/>
            <person name="Chaudhuri R.R."/>
            <person name="La Ragione R."/>
            <person name="Hildebrand F."/>
            <person name="Pallen M.J."/>
        </authorList>
    </citation>
    <scope>NUCLEOTIDE SEQUENCE</scope>
    <source>
        <strain evidence="2">CHK194-22301</strain>
    </source>
</reference>
<evidence type="ECO:0000313" key="3">
    <source>
        <dbReference type="Proteomes" id="UP000784793"/>
    </source>
</evidence>
<organism evidence="2 3">
    <name type="scientific">Lactobacillus crispatus</name>
    <dbReference type="NCBI Taxonomy" id="47770"/>
    <lineage>
        <taxon>Bacteria</taxon>
        <taxon>Bacillati</taxon>
        <taxon>Bacillota</taxon>
        <taxon>Bacilli</taxon>
        <taxon>Lactobacillales</taxon>
        <taxon>Lactobacillaceae</taxon>
        <taxon>Lactobacillus</taxon>
    </lineage>
</organism>
<sequence>MTEETANTPVQGGQKPEWQTKADEMEKQVGNGLWTQMVYMSNSEHNCTPVLLSEKHTANIFPFVVDAPVGFVDPVFDWGKNVWTENDANSQAQRIASLTADVKSLQDYQKEATKQKAASDQKDDQVFKLISAMNLQLGIINTKLSQVASKNDDTPAKPATPAQNSQNSATTEGGVQ</sequence>
<name>A0A921K672_9LACO</name>
<evidence type="ECO:0000256" key="1">
    <source>
        <dbReference type="SAM" id="MobiDB-lite"/>
    </source>
</evidence>
<comment type="caution">
    <text evidence="2">The sequence shown here is derived from an EMBL/GenBank/DDBJ whole genome shotgun (WGS) entry which is preliminary data.</text>
</comment>
<proteinExistence type="predicted"/>